<dbReference type="Gene3D" id="3.40.50.1820">
    <property type="entry name" value="alpha/beta hydrolase"/>
    <property type="match status" value="1"/>
</dbReference>
<protein>
    <submittedName>
        <fullName evidence="5">Uncharacterized protein</fullName>
    </submittedName>
</protein>
<accession>A0AAD5ZMF9</accession>
<dbReference type="PANTHER" id="PTHR11802:SF203">
    <property type="entry name" value="OS04G0176400 PROTEIN"/>
    <property type="match status" value="1"/>
</dbReference>
<dbReference type="InterPro" id="IPR033124">
    <property type="entry name" value="Ser_caboxypep_his_AS"/>
</dbReference>
<dbReference type="SUPFAM" id="SSF53474">
    <property type="entry name" value="alpha/beta-Hydrolases"/>
    <property type="match status" value="1"/>
</dbReference>
<dbReference type="PANTHER" id="PTHR11802">
    <property type="entry name" value="SERINE PROTEASE FAMILY S10 SERINE CARBOXYPEPTIDASE"/>
    <property type="match status" value="1"/>
</dbReference>
<name>A0AAD5ZMF9_9POAL</name>
<dbReference type="FunFam" id="3.40.50.1820:FF:000072">
    <property type="entry name" value="Serine carboxypeptidase-like 19"/>
    <property type="match status" value="1"/>
</dbReference>
<organism evidence="5 6">
    <name type="scientific">Rhynchospora tenuis</name>
    <dbReference type="NCBI Taxonomy" id="198213"/>
    <lineage>
        <taxon>Eukaryota</taxon>
        <taxon>Viridiplantae</taxon>
        <taxon>Streptophyta</taxon>
        <taxon>Embryophyta</taxon>
        <taxon>Tracheophyta</taxon>
        <taxon>Spermatophyta</taxon>
        <taxon>Magnoliopsida</taxon>
        <taxon>Liliopsida</taxon>
        <taxon>Poales</taxon>
        <taxon>Cyperaceae</taxon>
        <taxon>Cyperoideae</taxon>
        <taxon>Rhynchosporeae</taxon>
        <taxon>Rhynchospora</taxon>
    </lineage>
</organism>
<dbReference type="EMBL" id="JAMRDG010000001">
    <property type="protein sequence ID" value="KAJ3700349.1"/>
    <property type="molecule type" value="Genomic_DNA"/>
</dbReference>
<dbReference type="Proteomes" id="UP001210211">
    <property type="component" value="Unassembled WGS sequence"/>
</dbReference>
<dbReference type="Pfam" id="PF00450">
    <property type="entry name" value="Peptidase_S10"/>
    <property type="match status" value="1"/>
</dbReference>
<dbReference type="InterPro" id="IPR029058">
    <property type="entry name" value="AB_hydrolase_fold"/>
</dbReference>
<proteinExistence type="inferred from homology"/>
<comment type="similarity">
    <text evidence="1">Belongs to the peptidase S10 family.</text>
</comment>
<keyword evidence="2 4" id="KW-0732">Signal</keyword>
<reference evidence="5 6" key="1">
    <citation type="journal article" date="2022" name="Cell">
        <title>Repeat-based holocentromeres influence genome architecture and karyotype evolution.</title>
        <authorList>
            <person name="Hofstatter P.G."/>
            <person name="Thangavel G."/>
            <person name="Lux T."/>
            <person name="Neumann P."/>
            <person name="Vondrak T."/>
            <person name="Novak P."/>
            <person name="Zhang M."/>
            <person name="Costa L."/>
            <person name="Castellani M."/>
            <person name="Scott A."/>
            <person name="Toegelov H."/>
            <person name="Fuchs J."/>
            <person name="Mata-Sucre Y."/>
            <person name="Dias Y."/>
            <person name="Vanzela A.L.L."/>
            <person name="Huettel B."/>
            <person name="Almeida C.C.S."/>
            <person name="Simkova H."/>
            <person name="Souza G."/>
            <person name="Pedrosa-Harand A."/>
            <person name="Macas J."/>
            <person name="Mayer K.F.X."/>
            <person name="Houben A."/>
            <person name="Marques A."/>
        </authorList>
    </citation>
    <scope>NUCLEOTIDE SEQUENCE [LARGE SCALE GENOMIC DNA]</scope>
    <source>
        <strain evidence="5">RhyTen1mFocal</strain>
    </source>
</reference>
<dbReference type="GO" id="GO:0016747">
    <property type="term" value="F:acyltransferase activity, transferring groups other than amino-acyl groups"/>
    <property type="evidence" value="ECO:0007669"/>
    <property type="project" value="TreeGrafter"/>
</dbReference>
<dbReference type="GO" id="GO:0006508">
    <property type="term" value="P:proteolysis"/>
    <property type="evidence" value="ECO:0007669"/>
    <property type="project" value="InterPro"/>
</dbReference>
<gene>
    <name evidence="5" type="ORF">LUZ61_004054</name>
</gene>
<sequence>MAYYSAQAPRKCLLYSLLFLLWQLVSAQNRINNLPGFEGPLPFTLETGYIEVDEEKRVELFYYFIESERNPEEDPLLLWLTGGPGCTGFSALVFEIGPLSFDLQKYEGGLPPLYYRPTSWTKVSNVIFIDSPVGTGFSYSHTLEGYQTSDTKTVYRLLKFLQKWLDEHPKFKTNSLYISGDSYGGKIIPVLAQEIAIAKESHGAALNFKGYLAGNPVTDQNFELNYRVPFLHGMALISDELFESTKKSCSGEYANPTNSHCAKYLDVVDEVTKDINWENILEPYCKTDDSLSTGDIHSRTIAKGQYYEEVSLLSSGLPSDCRASAYVLPGMWANNDTVRDALGIRKGTVSFWKRCRRHELPYTKDIQSTVPYHFNVTNKGYAALIYSGDHDNFVTFLSTQAWIRSLNFSIVDDWRPWYVGGQVAGFTRRYSNNLTFATVKGAGHTAPEYKPTECLAMVARWLSGAPL</sequence>
<evidence type="ECO:0000313" key="5">
    <source>
        <dbReference type="EMBL" id="KAJ3700349.1"/>
    </source>
</evidence>
<evidence type="ECO:0000313" key="6">
    <source>
        <dbReference type="Proteomes" id="UP001210211"/>
    </source>
</evidence>
<comment type="caution">
    <text evidence="5">The sequence shown here is derived from an EMBL/GenBank/DDBJ whole genome shotgun (WGS) entry which is preliminary data.</text>
</comment>
<keyword evidence="6" id="KW-1185">Reference proteome</keyword>
<feature type="signal peptide" evidence="4">
    <location>
        <begin position="1"/>
        <end position="27"/>
    </location>
</feature>
<dbReference type="FunFam" id="3.40.50.12670:FF:000001">
    <property type="entry name" value="Carboxypeptidase"/>
    <property type="match status" value="1"/>
</dbReference>
<dbReference type="Gene3D" id="3.40.50.12670">
    <property type="match status" value="1"/>
</dbReference>
<dbReference type="GO" id="GO:0004185">
    <property type="term" value="F:serine-type carboxypeptidase activity"/>
    <property type="evidence" value="ECO:0007669"/>
    <property type="project" value="InterPro"/>
</dbReference>
<dbReference type="PROSITE" id="PS00560">
    <property type="entry name" value="CARBOXYPEPT_SER_HIS"/>
    <property type="match status" value="1"/>
</dbReference>
<dbReference type="PRINTS" id="PR00724">
    <property type="entry name" value="CRBOXYPTASEC"/>
</dbReference>
<dbReference type="InterPro" id="IPR001563">
    <property type="entry name" value="Peptidase_S10"/>
</dbReference>
<keyword evidence="3" id="KW-0325">Glycoprotein</keyword>
<evidence type="ECO:0000256" key="2">
    <source>
        <dbReference type="ARBA" id="ARBA00022729"/>
    </source>
</evidence>
<evidence type="ECO:0000256" key="3">
    <source>
        <dbReference type="ARBA" id="ARBA00023180"/>
    </source>
</evidence>
<feature type="chain" id="PRO_5041945972" evidence="4">
    <location>
        <begin position="28"/>
        <end position="467"/>
    </location>
</feature>
<evidence type="ECO:0000256" key="1">
    <source>
        <dbReference type="ARBA" id="ARBA00009431"/>
    </source>
</evidence>
<evidence type="ECO:0000256" key="4">
    <source>
        <dbReference type="SAM" id="SignalP"/>
    </source>
</evidence>
<dbReference type="GO" id="GO:0019748">
    <property type="term" value="P:secondary metabolic process"/>
    <property type="evidence" value="ECO:0007669"/>
    <property type="project" value="TreeGrafter"/>
</dbReference>
<dbReference type="AlphaFoldDB" id="A0AAD5ZMF9"/>